<sequence length="236" mass="25406">MLQFSQYNSEGFGTFGTIDAIDAEFMIARRELVERYSPDFAGWVAALREHHQAMVGQGAMVGGVMPRNVLGCLSTFVPSEQVLVLALSEAFEPALPTLMLQSPEVFNLDSPDGLSCDTALAWTAALDDGAVHSLCVPVHSLHSVLNSGTWNDNARLFVRVLFVAGGSVAFGGFALDESDLEHIQCATICAQSRQHFQLPEAAQEQPVVTGAPREATSRQSPLERVLTPVDVYITGA</sequence>
<comment type="caution">
    <text evidence="3">The sequence shown here is derived from an EMBL/GenBank/DDBJ whole genome shotgun (WGS) entry which is preliminary data.</text>
</comment>
<protein>
    <submittedName>
        <fullName evidence="3">Uncharacterized protein</fullName>
    </submittedName>
</protein>
<dbReference type="EMBL" id="QGBI01000024">
    <property type="protein sequence ID" value="MBX3892335.1"/>
    <property type="molecule type" value="Genomic_DNA"/>
</dbReference>
<gene>
    <name evidence="3" type="ORF">DEE74_20930</name>
    <name evidence="2" type="ORF">R38712_04390</name>
</gene>
<organism evidence="3 5">
    <name type="scientific">Ralstonia pickettii</name>
    <name type="common">Burkholderia pickettii</name>
    <dbReference type="NCBI Taxonomy" id="329"/>
    <lineage>
        <taxon>Bacteria</taxon>
        <taxon>Pseudomonadati</taxon>
        <taxon>Pseudomonadota</taxon>
        <taxon>Betaproteobacteria</taxon>
        <taxon>Burkholderiales</taxon>
        <taxon>Burkholderiaceae</taxon>
        <taxon>Ralstonia</taxon>
    </lineage>
</organism>
<dbReference type="EMBL" id="CATWFT010000019">
    <property type="protein sequence ID" value="CAJ0730465.1"/>
    <property type="molecule type" value="Genomic_DNA"/>
</dbReference>
<evidence type="ECO:0000313" key="5">
    <source>
        <dbReference type="Proteomes" id="UP001199322"/>
    </source>
</evidence>
<dbReference type="RefSeq" id="WP_012762966.1">
    <property type="nucleotide sequence ID" value="NZ_CATWFT010000019.1"/>
</dbReference>
<dbReference type="Proteomes" id="UP001189303">
    <property type="component" value="Unassembled WGS sequence"/>
</dbReference>
<keyword evidence="4" id="KW-1185">Reference proteome</keyword>
<reference evidence="2 4" key="2">
    <citation type="submission" date="2023-07" db="EMBL/GenBank/DDBJ databases">
        <authorList>
            <person name="Peeters C."/>
        </authorList>
    </citation>
    <scope>NUCLEOTIDE SEQUENCE [LARGE SCALE GENOMIC DNA]</scope>
    <source>
        <strain evidence="2 4">R-38712</strain>
    </source>
</reference>
<name>A0A2P4REL8_RALPI</name>
<evidence type="ECO:0000313" key="2">
    <source>
        <dbReference type="EMBL" id="CAJ0730465.1"/>
    </source>
</evidence>
<evidence type="ECO:0000256" key="1">
    <source>
        <dbReference type="SAM" id="MobiDB-lite"/>
    </source>
</evidence>
<reference evidence="3" key="1">
    <citation type="submission" date="2018-06" db="EMBL/GenBank/DDBJ databases">
        <authorList>
            <person name="O'Rourke A."/>
        </authorList>
    </citation>
    <scope>NUCLEOTIDE SEQUENCE</scope>
    <source>
        <strain evidence="3">132550021-3</strain>
    </source>
</reference>
<accession>A0A2P4REL8</accession>
<dbReference type="AlphaFoldDB" id="A0A2P4REL8"/>
<evidence type="ECO:0000313" key="3">
    <source>
        <dbReference type="EMBL" id="MBX3892335.1"/>
    </source>
</evidence>
<feature type="region of interest" description="Disordered" evidence="1">
    <location>
        <begin position="201"/>
        <end position="220"/>
    </location>
</feature>
<evidence type="ECO:0000313" key="4">
    <source>
        <dbReference type="Proteomes" id="UP001189303"/>
    </source>
</evidence>
<proteinExistence type="predicted"/>
<dbReference type="Proteomes" id="UP001199322">
    <property type="component" value="Unassembled WGS sequence"/>
</dbReference>